<dbReference type="HAMAP" id="MF_02120">
    <property type="entry name" value="LysA"/>
    <property type="match status" value="1"/>
</dbReference>
<dbReference type="GO" id="GO:0009089">
    <property type="term" value="P:lysine biosynthetic process via diaminopimelate"/>
    <property type="evidence" value="ECO:0007669"/>
    <property type="project" value="UniProtKB-UniRule"/>
</dbReference>
<evidence type="ECO:0000256" key="4">
    <source>
        <dbReference type="ARBA" id="ARBA00022898"/>
    </source>
</evidence>
<dbReference type="InterPro" id="IPR022644">
    <property type="entry name" value="De-COase2_N"/>
</dbReference>
<dbReference type="Gene3D" id="3.20.20.10">
    <property type="entry name" value="Alanine racemase"/>
    <property type="match status" value="1"/>
</dbReference>
<evidence type="ECO:0000256" key="6">
    <source>
        <dbReference type="ARBA" id="ARBA00023239"/>
    </source>
</evidence>
<evidence type="ECO:0000256" key="5">
    <source>
        <dbReference type="ARBA" id="ARBA00023154"/>
    </source>
</evidence>
<comment type="subunit">
    <text evidence="12">Homodimer.</text>
</comment>
<protein>
    <recommendedName>
        <fullName evidence="11 12">Diaminopimelate decarboxylase</fullName>
        <shortName evidence="12">DAP decarboxylase</shortName>
        <shortName evidence="12">DAPDC</shortName>
        <ecNumber evidence="10 12">4.1.1.20</ecNumber>
    </recommendedName>
</protein>
<dbReference type="PRINTS" id="PR01181">
    <property type="entry name" value="DAPDCRBXLASE"/>
</dbReference>
<accession>Q3A1U8</accession>
<dbReference type="CDD" id="cd06828">
    <property type="entry name" value="PLPDE_III_DapDC"/>
    <property type="match status" value="1"/>
</dbReference>
<dbReference type="EMBL" id="CP000142">
    <property type="protein sequence ID" value="ABA89659.1"/>
    <property type="molecule type" value="Genomic_DNA"/>
</dbReference>
<dbReference type="EC" id="4.1.1.20" evidence="10 12"/>
<evidence type="ECO:0000259" key="16">
    <source>
        <dbReference type="Pfam" id="PF02784"/>
    </source>
</evidence>
<feature type="binding site" evidence="12">
    <location>
        <position position="343"/>
    </location>
    <ligand>
        <name>substrate</name>
    </ligand>
</feature>
<keyword evidence="5 12" id="KW-0457">Lysine biosynthesis</keyword>
<organism evidence="17 18">
    <name type="scientific">Syntrophotalea carbinolica (strain DSM 2380 / NBRC 103641 / GraBd1)</name>
    <name type="common">Pelobacter carbinolicus</name>
    <dbReference type="NCBI Taxonomy" id="338963"/>
    <lineage>
        <taxon>Bacteria</taxon>
        <taxon>Pseudomonadati</taxon>
        <taxon>Thermodesulfobacteriota</taxon>
        <taxon>Desulfuromonadia</taxon>
        <taxon>Desulfuromonadales</taxon>
        <taxon>Syntrophotaleaceae</taxon>
        <taxon>Syntrophotalea</taxon>
    </lineage>
</organism>
<feature type="domain" description="Orn/DAP/Arg decarboxylase 2 C-terminal" evidence="15">
    <location>
        <begin position="29"/>
        <end position="369"/>
    </location>
</feature>
<evidence type="ECO:0000256" key="10">
    <source>
        <dbReference type="ARBA" id="ARBA00066427"/>
    </source>
</evidence>
<dbReference type="FunFam" id="3.20.20.10:FF:000003">
    <property type="entry name" value="Diaminopimelate decarboxylase"/>
    <property type="match status" value="1"/>
</dbReference>
<evidence type="ECO:0000256" key="12">
    <source>
        <dbReference type="HAMAP-Rule" id="MF_02120"/>
    </source>
</evidence>
<feature type="binding site" evidence="12">
    <location>
        <position position="371"/>
    </location>
    <ligand>
        <name>pyridoxal 5'-phosphate</name>
        <dbReference type="ChEBI" id="CHEBI:597326"/>
    </ligand>
</feature>
<dbReference type="RefSeq" id="WP_011342185.1">
    <property type="nucleotide sequence ID" value="NC_007498.2"/>
</dbReference>
<keyword evidence="6 12" id="KW-0456">Lyase</keyword>
<dbReference type="PRINTS" id="PR01179">
    <property type="entry name" value="ODADCRBXLASE"/>
</dbReference>
<dbReference type="SUPFAM" id="SSF51419">
    <property type="entry name" value="PLP-binding barrel"/>
    <property type="match status" value="1"/>
</dbReference>
<dbReference type="AlphaFoldDB" id="Q3A1U8"/>
<name>Q3A1U8_SYNC1</name>
<dbReference type="InterPro" id="IPR022657">
    <property type="entry name" value="De-COase2_CS"/>
</dbReference>
<evidence type="ECO:0000256" key="2">
    <source>
        <dbReference type="ARBA" id="ARBA00022605"/>
    </source>
</evidence>
<evidence type="ECO:0000256" key="1">
    <source>
        <dbReference type="ARBA" id="ARBA00001933"/>
    </source>
</evidence>
<dbReference type="InterPro" id="IPR002986">
    <property type="entry name" value="DAP_deCOOHase_LysA"/>
</dbReference>
<evidence type="ECO:0000256" key="9">
    <source>
        <dbReference type="ARBA" id="ARBA00060983"/>
    </source>
</evidence>
<keyword evidence="4 12" id="KW-0663">Pyridoxal phosphate</keyword>
<dbReference type="HOGENOM" id="CLU_026444_0_0_7"/>
<reference evidence="18" key="1">
    <citation type="submission" date="2005-10" db="EMBL/GenBank/DDBJ databases">
        <title>Complete sequence of Pelobacter carbinolicus DSM 2380.</title>
        <authorList>
            <person name="Copeland A."/>
            <person name="Lucas S."/>
            <person name="Lapidus A."/>
            <person name="Barry K."/>
            <person name="Detter J.C."/>
            <person name="Glavina T."/>
            <person name="Hammon N."/>
            <person name="Israni S."/>
            <person name="Pitluck S."/>
            <person name="Chertkov O."/>
            <person name="Schmutz J."/>
            <person name="Larimer F."/>
            <person name="Land M."/>
            <person name="Kyrpides N."/>
            <person name="Ivanova N."/>
            <person name="Richardson P."/>
        </authorList>
    </citation>
    <scope>NUCLEOTIDE SEQUENCE [LARGE SCALE GENOMIC DNA]</scope>
    <source>
        <strain evidence="18">DSM 2380 / NBRC 103641 / GraBd1</strain>
    </source>
</reference>
<dbReference type="GO" id="GO:0008836">
    <property type="term" value="F:diaminopimelate decarboxylase activity"/>
    <property type="evidence" value="ECO:0007669"/>
    <property type="project" value="UniProtKB-UniRule"/>
</dbReference>
<dbReference type="Proteomes" id="UP000002534">
    <property type="component" value="Chromosome"/>
</dbReference>
<dbReference type="InterPro" id="IPR029066">
    <property type="entry name" value="PLP-binding_barrel"/>
</dbReference>
<gene>
    <name evidence="12 17" type="primary">lysA</name>
    <name evidence="17" type="ordered locus">Pcar_2420</name>
</gene>
<dbReference type="KEGG" id="pca:Pcar_2420"/>
<feature type="binding site" evidence="12">
    <location>
        <position position="312"/>
    </location>
    <ligand>
        <name>substrate</name>
    </ligand>
</feature>
<evidence type="ECO:0000259" key="15">
    <source>
        <dbReference type="Pfam" id="PF00278"/>
    </source>
</evidence>
<evidence type="ECO:0000313" key="17">
    <source>
        <dbReference type="EMBL" id="ABA89659.1"/>
    </source>
</evidence>
<feature type="binding site" evidence="12">
    <location>
        <begin position="273"/>
        <end position="276"/>
    </location>
    <ligand>
        <name>pyridoxal 5'-phosphate</name>
        <dbReference type="ChEBI" id="CHEBI:597326"/>
    </ligand>
</feature>
<dbReference type="Pfam" id="PF02784">
    <property type="entry name" value="Orn_Arg_deC_N"/>
    <property type="match status" value="1"/>
</dbReference>
<evidence type="ECO:0000256" key="13">
    <source>
        <dbReference type="PIRSR" id="PIRSR600183-50"/>
    </source>
</evidence>
<evidence type="ECO:0000256" key="14">
    <source>
        <dbReference type="RuleBase" id="RU003738"/>
    </source>
</evidence>
<dbReference type="OrthoDB" id="9802241at2"/>
<dbReference type="InterPro" id="IPR022643">
    <property type="entry name" value="De-COase2_C"/>
</dbReference>
<comment type="catalytic activity">
    <reaction evidence="7 12 14">
        <text>meso-2,6-diaminopimelate + H(+) = L-lysine + CO2</text>
        <dbReference type="Rhea" id="RHEA:15101"/>
        <dbReference type="ChEBI" id="CHEBI:15378"/>
        <dbReference type="ChEBI" id="CHEBI:16526"/>
        <dbReference type="ChEBI" id="CHEBI:32551"/>
        <dbReference type="ChEBI" id="CHEBI:57791"/>
        <dbReference type="EC" id="4.1.1.20"/>
    </reaction>
</comment>
<dbReference type="InterPro" id="IPR000183">
    <property type="entry name" value="Orn/DAP/Arg_de-COase"/>
</dbReference>
<feature type="binding site" evidence="12">
    <location>
        <position position="239"/>
    </location>
    <ligand>
        <name>pyridoxal 5'-phosphate</name>
        <dbReference type="ChEBI" id="CHEBI:597326"/>
    </ligand>
</feature>
<dbReference type="Pfam" id="PF00278">
    <property type="entry name" value="Orn_DAP_Arg_deC"/>
    <property type="match status" value="1"/>
</dbReference>
<proteinExistence type="inferred from homology"/>
<evidence type="ECO:0000256" key="7">
    <source>
        <dbReference type="ARBA" id="ARBA00050464"/>
    </source>
</evidence>
<evidence type="ECO:0000313" key="18">
    <source>
        <dbReference type="Proteomes" id="UP000002534"/>
    </source>
</evidence>
<evidence type="ECO:0000256" key="3">
    <source>
        <dbReference type="ARBA" id="ARBA00022793"/>
    </source>
</evidence>
<feature type="active site" description="Proton donor" evidence="13">
    <location>
        <position position="342"/>
    </location>
</feature>
<comment type="function">
    <text evidence="12">Specifically catalyzes the decarboxylation of meso-diaminopimelate (meso-DAP) to L-lysine.</text>
</comment>
<dbReference type="InterPro" id="IPR009006">
    <property type="entry name" value="Ala_racemase/Decarboxylase_C"/>
</dbReference>
<comment type="cofactor">
    <cofactor evidence="1 12 13 14">
        <name>pyridoxal 5'-phosphate</name>
        <dbReference type="ChEBI" id="CHEBI:597326"/>
    </cofactor>
</comment>
<sequence>MNYFQYRDNDLFCEDVALKDIAAQVGTPFYVYSHATLSRHLEAFSSAFADVPHLICYSIKANSNLAVLKTFVSHNAGFDIVSGGELFRAQQVGCDPAKIVYSGVGKTEAEIADALQAGILMFNVESRQELDTINAVAGRLGKKAGIAIRVNPDVDPQTHPYISTGMKKAKFGINISQALDDYRLAASLPNLEVIGVDCHIGSQLTKLSPFVDAIAKIRELVQTLQNEGFGIKYLDLGGGLGITYEEEEPPSPADYAEVIIEGTKGLGVTLVFEPGRVMVGNAGMLVSKVLYVKEGEAKNFVIVDAAMNDLTRPALYGSYQGIQAVDRSTSDTIVADVVGPICESGDFLAQDREITAFSQGDLLAVASAGAYGFTMSSNYNSRRRVPEIMVKGDQVMVIRKRETYDDLIKGESIPEGL</sequence>
<keyword evidence="2 12" id="KW-0028">Amino-acid biosynthesis</keyword>
<dbReference type="SUPFAM" id="SSF50621">
    <property type="entry name" value="Alanine racemase C-terminal domain-like"/>
    <property type="match status" value="1"/>
</dbReference>
<dbReference type="GO" id="GO:0030170">
    <property type="term" value="F:pyridoxal phosphate binding"/>
    <property type="evidence" value="ECO:0007669"/>
    <property type="project" value="UniProtKB-UniRule"/>
</dbReference>
<dbReference type="FunFam" id="2.40.37.10:FF:000003">
    <property type="entry name" value="Diaminopimelate decarboxylase"/>
    <property type="match status" value="1"/>
</dbReference>
<comment type="similarity">
    <text evidence="9 12">Belongs to the Orn/Lys/Arg decarboxylase class-II family. LysA subfamily.</text>
</comment>
<evidence type="ECO:0000256" key="8">
    <source>
        <dbReference type="ARBA" id="ARBA00060643"/>
    </source>
</evidence>
<feature type="binding site" evidence="12">
    <location>
        <position position="316"/>
    </location>
    <ligand>
        <name>substrate</name>
    </ligand>
</feature>
<dbReference type="PROSITE" id="PS00879">
    <property type="entry name" value="ODR_DC_2_2"/>
    <property type="match status" value="1"/>
</dbReference>
<dbReference type="STRING" id="338963.Pcar_2420"/>
<dbReference type="UniPathway" id="UPA00034">
    <property type="reaction ID" value="UER00027"/>
</dbReference>
<feature type="binding site" evidence="12">
    <location>
        <position position="371"/>
    </location>
    <ligand>
        <name>substrate</name>
    </ligand>
</feature>
<feature type="binding site" evidence="12">
    <location>
        <position position="276"/>
    </location>
    <ligand>
        <name>substrate</name>
    </ligand>
</feature>
<dbReference type="NCBIfam" id="TIGR01048">
    <property type="entry name" value="lysA"/>
    <property type="match status" value="1"/>
</dbReference>
<evidence type="ECO:0000256" key="11">
    <source>
        <dbReference type="ARBA" id="ARBA00074972"/>
    </source>
</evidence>
<dbReference type="Gene3D" id="2.40.37.10">
    <property type="entry name" value="Lyase, Ornithine Decarboxylase, Chain A, domain 1"/>
    <property type="match status" value="1"/>
</dbReference>
<keyword evidence="3 12" id="KW-0210">Decarboxylase</keyword>
<feature type="domain" description="Orn/DAP/Arg decarboxylase 2 N-terminal" evidence="16">
    <location>
        <begin position="36"/>
        <end position="279"/>
    </location>
</feature>
<reference evidence="17 18" key="2">
    <citation type="journal article" date="2012" name="BMC Genomics">
        <title>The genome of Pelobacter carbinolicus reveals surprising metabolic capabilities and physiological features.</title>
        <authorList>
            <person name="Aklujkar M."/>
            <person name="Haveman S.A."/>
            <person name="Didonato R.Jr."/>
            <person name="Chertkov O."/>
            <person name="Han C.S."/>
            <person name="Land M.L."/>
            <person name="Brown P."/>
            <person name="Lovley D.R."/>
        </authorList>
    </citation>
    <scope>NUCLEOTIDE SEQUENCE [LARGE SCALE GENOMIC DNA]</scope>
    <source>
        <strain evidence="18">DSM 2380 / NBRC 103641 / GraBd1</strain>
    </source>
</reference>
<keyword evidence="18" id="KW-1185">Reference proteome</keyword>
<dbReference type="PANTHER" id="PTHR43727:SF2">
    <property type="entry name" value="GROUP IV DECARBOXYLASE"/>
    <property type="match status" value="1"/>
</dbReference>
<dbReference type="PANTHER" id="PTHR43727">
    <property type="entry name" value="DIAMINOPIMELATE DECARBOXYLASE"/>
    <property type="match status" value="1"/>
</dbReference>
<comment type="pathway">
    <text evidence="8 12 14">Amino-acid biosynthesis; L-lysine biosynthesis via DAP pathway; L-lysine from DL-2,6-diaminopimelate: step 1/1.</text>
</comment>
<feature type="modified residue" description="N6-(pyridoxal phosphate)lysine" evidence="12 13">
    <location>
        <position position="60"/>
    </location>
</feature>
<dbReference type="eggNOG" id="COG0019">
    <property type="taxonomic scope" value="Bacteria"/>
</dbReference>